<dbReference type="InterPro" id="IPR016036">
    <property type="entry name" value="Malonyl_transacylase_ACP-bd"/>
</dbReference>
<proteinExistence type="predicted"/>
<keyword evidence="2" id="KW-0511">Multifunctional enzyme</keyword>
<protein>
    <submittedName>
        <fullName evidence="5">Acyltransferase domain-containing protein</fullName>
        <ecNumber evidence="5">2.3.1.-</ecNumber>
    </submittedName>
</protein>
<organism evidence="5 6">
    <name type="scientific">Streptomyces amakusaensis</name>
    <dbReference type="NCBI Taxonomy" id="67271"/>
    <lineage>
        <taxon>Bacteria</taxon>
        <taxon>Bacillati</taxon>
        <taxon>Actinomycetota</taxon>
        <taxon>Actinomycetes</taxon>
        <taxon>Kitasatosporales</taxon>
        <taxon>Streptomycetaceae</taxon>
        <taxon>Streptomyces</taxon>
    </lineage>
</organism>
<keyword evidence="3 5" id="KW-0012">Acyltransferase</keyword>
<dbReference type="InterPro" id="IPR001227">
    <property type="entry name" value="Ac_transferase_dom_sf"/>
</dbReference>
<dbReference type="SUPFAM" id="SSF55048">
    <property type="entry name" value="Probable ACP-binding domain of malonyl-CoA ACP transacylase"/>
    <property type="match status" value="1"/>
</dbReference>
<evidence type="ECO:0000256" key="2">
    <source>
        <dbReference type="ARBA" id="ARBA00023268"/>
    </source>
</evidence>
<reference evidence="6" key="1">
    <citation type="journal article" date="2019" name="Int. J. Syst. Evol. Microbiol.">
        <title>The Global Catalogue of Microorganisms (GCM) 10K type strain sequencing project: providing services to taxonomists for standard genome sequencing and annotation.</title>
        <authorList>
            <consortium name="The Broad Institute Genomics Platform"/>
            <consortium name="The Broad Institute Genome Sequencing Center for Infectious Disease"/>
            <person name="Wu L."/>
            <person name="Ma J."/>
        </authorList>
    </citation>
    <scope>NUCLEOTIDE SEQUENCE [LARGE SCALE GENOMIC DNA]</scope>
    <source>
        <strain evidence="6">PCU 266</strain>
    </source>
</reference>
<dbReference type="RefSeq" id="WP_381735702.1">
    <property type="nucleotide sequence ID" value="NZ_JBHSKP010000092.1"/>
</dbReference>
<dbReference type="Gene3D" id="3.30.70.3290">
    <property type="match status" value="1"/>
</dbReference>
<dbReference type="Gene3D" id="3.40.366.10">
    <property type="entry name" value="Malonyl-Coenzyme A Acyl Carrier Protein, domain 2"/>
    <property type="match status" value="1"/>
</dbReference>
<sequence length="287" mass="30582">HRAVIIGDQTVEGTAGAGRVAVMFTGQGSQRAGMGQELYETYPAFAAAYDEVLTHLNEGLRETIRSGEGLDETGNTQPALFALEVALYRLTETWGVKPEALTGHSIGEITAAHIAGVLSLEDACTLVSARGRLMQNLPTGGAMIAVQTTEEAVLPLLAGREATVGIAAINGPDSLVIAGTETDTLDIAQQLGVKFKRLPVSHAFHSPLMEPMLDDFREVVSGLTFQAPRIPIVSTVTGKPVTADEICSVDYWVEHVRRPVRFTDAIHTLNDQGIDNLLELGPDATLS</sequence>
<dbReference type="InterPro" id="IPR016035">
    <property type="entry name" value="Acyl_Trfase/lysoPLipase"/>
</dbReference>
<dbReference type="EC" id="2.3.1.-" evidence="5"/>
<dbReference type="Proteomes" id="UP001596160">
    <property type="component" value="Unassembled WGS sequence"/>
</dbReference>
<evidence type="ECO:0000256" key="3">
    <source>
        <dbReference type="ARBA" id="ARBA00023315"/>
    </source>
</evidence>
<evidence type="ECO:0000313" key="5">
    <source>
        <dbReference type="EMBL" id="MFC5157085.1"/>
    </source>
</evidence>
<evidence type="ECO:0000259" key="4">
    <source>
        <dbReference type="SMART" id="SM00827"/>
    </source>
</evidence>
<dbReference type="EMBL" id="JBHSKP010000092">
    <property type="protein sequence ID" value="MFC5157085.1"/>
    <property type="molecule type" value="Genomic_DNA"/>
</dbReference>
<evidence type="ECO:0000256" key="1">
    <source>
        <dbReference type="ARBA" id="ARBA00022679"/>
    </source>
</evidence>
<dbReference type="Pfam" id="PF00698">
    <property type="entry name" value="Acyl_transf_1"/>
    <property type="match status" value="1"/>
</dbReference>
<dbReference type="InterPro" id="IPR014043">
    <property type="entry name" value="Acyl_transferase_dom"/>
</dbReference>
<keyword evidence="6" id="KW-1185">Reference proteome</keyword>
<name>A0ABW0AW44_9ACTN</name>
<dbReference type="SUPFAM" id="SSF52151">
    <property type="entry name" value="FabD/lysophospholipase-like"/>
    <property type="match status" value="1"/>
</dbReference>
<feature type="non-terminal residue" evidence="5">
    <location>
        <position position="287"/>
    </location>
</feature>
<dbReference type="PANTHER" id="PTHR43775">
    <property type="entry name" value="FATTY ACID SYNTHASE"/>
    <property type="match status" value="1"/>
</dbReference>
<comment type="caution">
    <text evidence="5">The sequence shown here is derived from an EMBL/GenBank/DDBJ whole genome shotgun (WGS) entry which is preliminary data.</text>
</comment>
<dbReference type="GO" id="GO:0016746">
    <property type="term" value="F:acyltransferase activity"/>
    <property type="evidence" value="ECO:0007669"/>
    <property type="project" value="UniProtKB-KW"/>
</dbReference>
<keyword evidence="1 5" id="KW-0808">Transferase</keyword>
<dbReference type="SMART" id="SM00827">
    <property type="entry name" value="PKS_AT"/>
    <property type="match status" value="1"/>
</dbReference>
<feature type="non-terminal residue" evidence="5">
    <location>
        <position position="1"/>
    </location>
</feature>
<feature type="domain" description="Malonyl-CoA:ACP transacylase (MAT)" evidence="4">
    <location>
        <begin position="23"/>
        <end position="285"/>
    </location>
</feature>
<evidence type="ECO:0000313" key="6">
    <source>
        <dbReference type="Proteomes" id="UP001596160"/>
    </source>
</evidence>
<dbReference type="PANTHER" id="PTHR43775:SF51">
    <property type="entry name" value="INACTIVE PHENOLPHTHIOCEROL SYNTHESIS POLYKETIDE SYNTHASE TYPE I PKS1-RELATED"/>
    <property type="match status" value="1"/>
</dbReference>
<dbReference type="InterPro" id="IPR050091">
    <property type="entry name" value="PKS_NRPS_Biosynth_Enz"/>
</dbReference>
<accession>A0ABW0AW44</accession>
<gene>
    <name evidence="5" type="ORF">ACFPRH_35775</name>
</gene>